<comment type="caution">
    <text evidence="3">The sequence shown here is derived from an EMBL/GenBank/DDBJ whole genome shotgun (WGS) entry which is preliminary data.</text>
</comment>
<organism evidence="3 4">
    <name type="scientific">Nocardia tenerifensis</name>
    <dbReference type="NCBI Taxonomy" id="228006"/>
    <lineage>
        <taxon>Bacteria</taxon>
        <taxon>Bacillati</taxon>
        <taxon>Actinomycetota</taxon>
        <taxon>Actinomycetes</taxon>
        <taxon>Mycobacteriales</taxon>
        <taxon>Nocardiaceae</taxon>
        <taxon>Nocardia</taxon>
    </lineage>
</organism>
<evidence type="ECO:0000259" key="2">
    <source>
        <dbReference type="Pfam" id="PF03537"/>
    </source>
</evidence>
<dbReference type="PROSITE" id="PS51257">
    <property type="entry name" value="PROKAR_LIPOPROTEIN"/>
    <property type="match status" value="1"/>
</dbReference>
<dbReference type="EMBL" id="QJKF01000013">
    <property type="protein sequence ID" value="PXX58781.1"/>
    <property type="molecule type" value="Genomic_DNA"/>
</dbReference>
<dbReference type="RefSeq" id="WP_040737807.1">
    <property type="nucleotide sequence ID" value="NZ_QJKF01000013.1"/>
</dbReference>
<feature type="domain" description="Glycoside-hydrolase family GH114 TIM-barrel" evidence="2">
    <location>
        <begin position="46"/>
        <end position="270"/>
    </location>
</feature>
<reference evidence="3 4" key="1">
    <citation type="submission" date="2018-05" db="EMBL/GenBank/DDBJ databases">
        <title>Genomic Encyclopedia of Type Strains, Phase IV (KMG-IV): sequencing the most valuable type-strain genomes for metagenomic binning, comparative biology and taxonomic classification.</title>
        <authorList>
            <person name="Goeker M."/>
        </authorList>
    </citation>
    <scope>NUCLEOTIDE SEQUENCE [LARGE SCALE GENOMIC DNA]</scope>
    <source>
        <strain evidence="3 4">DSM 44704</strain>
    </source>
</reference>
<dbReference type="InterPro" id="IPR004352">
    <property type="entry name" value="GH114_TIM-barrel"/>
</dbReference>
<evidence type="ECO:0000256" key="1">
    <source>
        <dbReference type="SAM" id="SignalP"/>
    </source>
</evidence>
<dbReference type="Gene3D" id="3.20.20.70">
    <property type="entry name" value="Aldolase class I"/>
    <property type="match status" value="1"/>
</dbReference>
<dbReference type="PANTHER" id="PTHR35273:SF2">
    <property type="entry name" value="ALPHA-GALACTOSIDASE"/>
    <property type="match status" value="1"/>
</dbReference>
<dbReference type="InterPro" id="IPR017853">
    <property type="entry name" value="GH"/>
</dbReference>
<sequence>MAFARISRRWLRTTVFAAVVTAVAACSFGSGAADPGPWWHPEKGLTWQWQLHNEPVDTSVNAQVYDIDLFENPASTVKTLHDQGRKVICYMSGGSWEPYRPDAGDFPDSVKSGPVPEWEDERWLDIKQIDVLKPLMARRMDLCKQKGFDGVEPDWADLHNQDTADLTITAADQLAYNRMLAGLAHDRGLAIGLKNDLDQVSTLAGLFDFSVNEQCFEDRADRACEKLTPFIAANKPVFHAEYNLKPADFCADSARLGLSSIRKNRALDAWRETC</sequence>
<feature type="chain" id="PRO_5016433131" evidence="1">
    <location>
        <begin position="33"/>
        <end position="274"/>
    </location>
</feature>
<protein>
    <submittedName>
        <fullName evidence="3">Glycosyl hydrolase family 114</fullName>
    </submittedName>
</protein>
<dbReference type="AlphaFoldDB" id="A0A318JU83"/>
<evidence type="ECO:0000313" key="3">
    <source>
        <dbReference type="EMBL" id="PXX58781.1"/>
    </source>
</evidence>
<dbReference type="Proteomes" id="UP000247569">
    <property type="component" value="Unassembled WGS sequence"/>
</dbReference>
<dbReference type="OrthoDB" id="319933at2"/>
<dbReference type="InterPro" id="IPR013785">
    <property type="entry name" value="Aldolase_TIM"/>
</dbReference>
<evidence type="ECO:0000313" key="4">
    <source>
        <dbReference type="Proteomes" id="UP000247569"/>
    </source>
</evidence>
<dbReference type="Pfam" id="PF03537">
    <property type="entry name" value="Glyco_hydro_114"/>
    <property type="match status" value="1"/>
</dbReference>
<feature type="signal peptide" evidence="1">
    <location>
        <begin position="1"/>
        <end position="32"/>
    </location>
</feature>
<gene>
    <name evidence="3" type="ORF">DFR70_113116</name>
</gene>
<keyword evidence="4" id="KW-1185">Reference proteome</keyword>
<dbReference type="SUPFAM" id="SSF51445">
    <property type="entry name" value="(Trans)glycosidases"/>
    <property type="match status" value="1"/>
</dbReference>
<keyword evidence="3" id="KW-0378">Hydrolase</keyword>
<name>A0A318JU83_9NOCA</name>
<keyword evidence="1" id="KW-0732">Signal</keyword>
<dbReference type="PANTHER" id="PTHR35273">
    <property type="entry name" value="ALPHA-1,4 POLYGALACTOSAMINIDASE, PUTATIVE (AFU_ORTHOLOGUE AFUA_3G07890)-RELATED"/>
    <property type="match status" value="1"/>
</dbReference>
<dbReference type="GO" id="GO:0016787">
    <property type="term" value="F:hydrolase activity"/>
    <property type="evidence" value="ECO:0007669"/>
    <property type="project" value="UniProtKB-KW"/>
</dbReference>
<proteinExistence type="predicted"/>
<accession>A0A318JU83</accession>